<dbReference type="EMBL" id="JAPFQI010000010">
    <property type="protein sequence ID" value="MCW8086611.1"/>
    <property type="molecule type" value="Genomic_DNA"/>
</dbReference>
<evidence type="ECO:0000259" key="2">
    <source>
        <dbReference type="Pfam" id="PF23639"/>
    </source>
</evidence>
<organism evidence="3 4">
    <name type="scientific">Sabulicella glaciei</name>
    <dbReference type="NCBI Taxonomy" id="2984948"/>
    <lineage>
        <taxon>Bacteria</taxon>
        <taxon>Pseudomonadati</taxon>
        <taxon>Pseudomonadota</taxon>
        <taxon>Alphaproteobacteria</taxon>
        <taxon>Acetobacterales</taxon>
        <taxon>Acetobacteraceae</taxon>
        <taxon>Sabulicella</taxon>
    </lineage>
</organism>
<gene>
    <name evidence="3" type="ORF">OF850_13320</name>
</gene>
<evidence type="ECO:0000313" key="3">
    <source>
        <dbReference type="EMBL" id="MCW8086611.1"/>
    </source>
</evidence>
<dbReference type="RefSeq" id="WP_301590690.1">
    <property type="nucleotide sequence ID" value="NZ_JAPFQI010000010.1"/>
</dbReference>
<feature type="domain" description="DUF7146" evidence="2">
    <location>
        <begin position="88"/>
        <end position="187"/>
    </location>
</feature>
<name>A0ABT3NWW5_9PROT</name>
<protein>
    <submittedName>
        <fullName evidence="3">Toprim domain-containing protein</fullName>
    </submittedName>
</protein>
<evidence type="ECO:0000313" key="4">
    <source>
        <dbReference type="Proteomes" id="UP001526430"/>
    </source>
</evidence>
<accession>A0ABT3NWW5</accession>
<keyword evidence="4" id="KW-1185">Reference proteome</keyword>
<feature type="domain" description="Toprim" evidence="1">
    <location>
        <begin position="196"/>
        <end position="282"/>
    </location>
</feature>
<dbReference type="InterPro" id="IPR006171">
    <property type="entry name" value="TOPRIM_dom"/>
</dbReference>
<dbReference type="Pfam" id="PF13362">
    <property type="entry name" value="Toprim_3"/>
    <property type="match status" value="1"/>
</dbReference>
<dbReference type="Pfam" id="PF23639">
    <property type="entry name" value="DUF7146"/>
    <property type="match status" value="1"/>
</dbReference>
<evidence type="ECO:0000259" key="1">
    <source>
        <dbReference type="Pfam" id="PF13362"/>
    </source>
</evidence>
<comment type="caution">
    <text evidence="3">The sequence shown here is derived from an EMBL/GenBank/DDBJ whole genome shotgun (WGS) entry which is preliminary data.</text>
</comment>
<proteinExistence type="predicted"/>
<dbReference type="Proteomes" id="UP001526430">
    <property type="component" value="Unassembled WGS sequence"/>
</dbReference>
<sequence length="290" mass="30057">MIAAADLAARHGLRRRTGGRDWAGDCPACGYANAFSLREKDGRALWWCASCGSDRDKLAEAVLGRAPQRTAAGAGHDRSEPPDGACKTALALEMWNAALPADRSPAQSYLAGRGLSLPDSGALRCLPDALHKPSGTRGLCMVALVTDAAGKPQAVHRTWLAPGGAGKAALDPPRMTLGPVGDGAVRLCRWTPGRPLVVGEGIETSLSAGLILGAPAWAALSAGNLARMPLPGGLTHLLIAADPDPTGQRHAWAAADAFTAAGLRVEVLTPDRGDFNDLLQRRTARDGNHG</sequence>
<reference evidence="3 4" key="1">
    <citation type="submission" date="2022-10" db="EMBL/GenBank/DDBJ databases">
        <title>Roseococcus glaciei nov., sp. nov., isolated from glacier.</title>
        <authorList>
            <person name="Liu Q."/>
            <person name="Xin Y.-H."/>
        </authorList>
    </citation>
    <scope>NUCLEOTIDE SEQUENCE [LARGE SCALE GENOMIC DNA]</scope>
    <source>
        <strain evidence="3 4">MDT2-1-1</strain>
    </source>
</reference>
<dbReference type="InterPro" id="IPR055570">
    <property type="entry name" value="DUF7146"/>
</dbReference>